<dbReference type="InterPro" id="IPR036779">
    <property type="entry name" value="LysM_dom_sf"/>
</dbReference>
<evidence type="ECO:0000256" key="5">
    <source>
        <dbReference type="SAM" id="SignalP"/>
    </source>
</evidence>
<dbReference type="RefSeq" id="WP_181873522.1">
    <property type="nucleotide sequence ID" value="NZ_QPJD01000008.1"/>
</dbReference>
<dbReference type="InterPro" id="IPR002502">
    <property type="entry name" value="Amidase_domain"/>
</dbReference>
<dbReference type="GO" id="GO:0008745">
    <property type="term" value="F:N-acetylmuramoyl-L-alanine amidase activity"/>
    <property type="evidence" value="ECO:0007669"/>
    <property type="project" value="UniProtKB-EC"/>
</dbReference>
<dbReference type="SUPFAM" id="SSF54106">
    <property type="entry name" value="LysM domain"/>
    <property type="match status" value="1"/>
</dbReference>
<evidence type="ECO:0000313" key="8">
    <source>
        <dbReference type="Proteomes" id="UP000252415"/>
    </source>
</evidence>
<dbReference type="PROSITE" id="PS51257">
    <property type="entry name" value="PROKAR_LIPOPROTEIN"/>
    <property type="match status" value="1"/>
</dbReference>
<feature type="domain" description="LysM" evidence="6">
    <location>
        <begin position="240"/>
        <end position="284"/>
    </location>
</feature>
<dbReference type="SUPFAM" id="SSF55846">
    <property type="entry name" value="N-acetylmuramoyl-L-alanine amidase-like"/>
    <property type="match status" value="1"/>
</dbReference>
<dbReference type="GO" id="GO:0009253">
    <property type="term" value="P:peptidoglycan catabolic process"/>
    <property type="evidence" value="ECO:0007669"/>
    <property type="project" value="InterPro"/>
</dbReference>
<evidence type="ECO:0000256" key="1">
    <source>
        <dbReference type="ARBA" id="ARBA00001561"/>
    </source>
</evidence>
<dbReference type="SMART" id="SM00257">
    <property type="entry name" value="LysM"/>
    <property type="match status" value="1"/>
</dbReference>
<accession>A0A368VZJ7</accession>
<dbReference type="PANTHER" id="PTHR30417">
    <property type="entry name" value="N-ACETYLMURAMOYL-L-ALANINE AMIDASE AMID"/>
    <property type="match status" value="1"/>
</dbReference>
<name>A0A368VZJ7_9BACL</name>
<dbReference type="GO" id="GO:0071555">
    <property type="term" value="P:cell wall organization"/>
    <property type="evidence" value="ECO:0007669"/>
    <property type="project" value="UniProtKB-KW"/>
</dbReference>
<keyword evidence="5" id="KW-0732">Signal</keyword>
<sequence>MKLRSFYSLFFLCLLLSGCSDQSVEPAPIPKYKKQAVKHNISQASVKASNVPIHDFYLSPQYSNPRTQKVTHVMIHFISNAIQKPQDPYDVKDVYRIFLTTGTSANYMIGRNGEIYRLVSEDRVAFHAGKGSLPGFPEYQNKMNEYSIGIEMLAIGTRDEMLPVMPGKTYDLIAPSIIGYTDVQYRSLNRLLDEILKRHPAIQRDRKHIVGHNEYAPGRKTDPGKLFDWSRINISQTNRGIHTIQKGESIWLIAQKYGTSIQSIAKWNKIDPNEPLQVGQQLKIPNYTVR</sequence>
<dbReference type="CDD" id="cd00118">
    <property type="entry name" value="LysM"/>
    <property type="match status" value="1"/>
</dbReference>
<comment type="caution">
    <text evidence="7">The sequence shown here is derived from an EMBL/GenBank/DDBJ whole genome shotgun (WGS) entry which is preliminary data.</text>
</comment>
<feature type="chain" id="PRO_5039630135" description="N-acetylmuramoyl-L-alanine amidase" evidence="5">
    <location>
        <begin position="24"/>
        <end position="290"/>
    </location>
</feature>
<dbReference type="Pfam" id="PF01510">
    <property type="entry name" value="Amidase_2"/>
    <property type="match status" value="1"/>
</dbReference>
<evidence type="ECO:0000256" key="3">
    <source>
        <dbReference type="ARBA" id="ARBA00022801"/>
    </source>
</evidence>
<organism evidence="7 8">
    <name type="scientific">Paenibacillus prosopidis</name>
    <dbReference type="NCBI Taxonomy" id="630520"/>
    <lineage>
        <taxon>Bacteria</taxon>
        <taxon>Bacillati</taxon>
        <taxon>Bacillota</taxon>
        <taxon>Bacilli</taxon>
        <taxon>Bacillales</taxon>
        <taxon>Paenibacillaceae</taxon>
        <taxon>Paenibacillus</taxon>
    </lineage>
</organism>
<proteinExistence type="predicted"/>
<dbReference type="Pfam" id="PF01476">
    <property type="entry name" value="LysM"/>
    <property type="match status" value="1"/>
</dbReference>
<dbReference type="InterPro" id="IPR051206">
    <property type="entry name" value="NAMLAA_amidase_2"/>
</dbReference>
<evidence type="ECO:0000313" key="7">
    <source>
        <dbReference type="EMBL" id="RCW47481.1"/>
    </source>
</evidence>
<dbReference type="InterPro" id="IPR036505">
    <property type="entry name" value="Amidase/PGRP_sf"/>
</dbReference>
<gene>
    <name evidence="7" type="ORF">DFP97_10896</name>
</gene>
<dbReference type="CDD" id="cd06583">
    <property type="entry name" value="PGRP"/>
    <property type="match status" value="1"/>
</dbReference>
<dbReference type="PANTHER" id="PTHR30417:SF1">
    <property type="entry name" value="N-ACETYLMURAMOYL-L-ALANINE AMIDASE AMID"/>
    <property type="match status" value="1"/>
</dbReference>
<evidence type="ECO:0000256" key="2">
    <source>
        <dbReference type="ARBA" id="ARBA00011901"/>
    </source>
</evidence>
<dbReference type="EMBL" id="QPJD01000008">
    <property type="protein sequence ID" value="RCW47481.1"/>
    <property type="molecule type" value="Genomic_DNA"/>
</dbReference>
<dbReference type="GO" id="GO:0009254">
    <property type="term" value="P:peptidoglycan turnover"/>
    <property type="evidence" value="ECO:0007669"/>
    <property type="project" value="TreeGrafter"/>
</dbReference>
<dbReference type="AlphaFoldDB" id="A0A368VZJ7"/>
<comment type="catalytic activity">
    <reaction evidence="1">
        <text>Hydrolyzes the link between N-acetylmuramoyl residues and L-amino acid residues in certain cell-wall glycopeptides.</text>
        <dbReference type="EC" id="3.5.1.28"/>
    </reaction>
</comment>
<dbReference type="InterPro" id="IPR018392">
    <property type="entry name" value="LysM"/>
</dbReference>
<keyword evidence="4" id="KW-0961">Cell wall biogenesis/degradation</keyword>
<reference evidence="7 8" key="1">
    <citation type="submission" date="2018-07" db="EMBL/GenBank/DDBJ databases">
        <title>Genomic Encyclopedia of Type Strains, Phase III (KMG-III): the genomes of soil and plant-associated and newly described type strains.</title>
        <authorList>
            <person name="Whitman W."/>
        </authorList>
    </citation>
    <scope>NUCLEOTIDE SEQUENCE [LARGE SCALE GENOMIC DNA]</scope>
    <source>
        <strain evidence="7 8">CECT 7506</strain>
    </source>
</reference>
<dbReference type="SMART" id="SM00644">
    <property type="entry name" value="Ami_2"/>
    <property type="match status" value="1"/>
</dbReference>
<evidence type="ECO:0000256" key="4">
    <source>
        <dbReference type="ARBA" id="ARBA00023316"/>
    </source>
</evidence>
<keyword evidence="3" id="KW-0378">Hydrolase</keyword>
<keyword evidence="8" id="KW-1185">Reference proteome</keyword>
<dbReference type="EC" id="3.5.1.28" evidence="2"/>
<evidence type="ECO:0000259" key="6">
    <source>
        <dbReference type="PROSITE" id="PS51782"/>
    </source>
</evidence>
<feature type="signal peptide" evidence="5">
    <location>
        <begin position="1"/>
        <end position="23"/>
    </location>
</feature>
<dbReference type="Gene3D" id="3.10.350.10">
    <property type="entry name" value="LysM domain"/>
    <property type="match status" value="1"/>
</dbReference>
<dbReference type="Proteomes" id="UP000252415">
    <property type="component" value="Unassembled WGS sequence"/>
</dbReference>
<dbReference type="PROSITE" id="PS51782">
    <property type="entry name" value="LYSM"/>
    <property type="match status" value="1"/>
</dbReference>
<protein>
    <recommendedName>
        <fullName evidence="2">N-acetylmuramoyl-L-alanine amidase</fullName>
        <ecNumber evidence="2">3.5.1.28</ecNumber>
    </recommendedName>
</protein>
<dbReference type="Gene3D" id="3.40.80.10">
    <property type="entry name" value="Peptidoglycan recognition protein-like"/>
    <property type="match status" value="1"/>
</dbReference>